<proteinExistence type="inferred from homology"/>
<dbReference type="PANTHER" id="PTHR24286:SF30">
    <property type="entry name" value="3-EPI-6-DEOXOCATHASTERONE 23-MONOOXYGENASE CYP90D1"/>
    <property type="match status" value="1"/>
</dbReference>
<dbReference type="InterPro" id="IPR001128">
    <property type="entry name" value="Cyt_P450"/>
</dbReference>
<dbReference type="Gene3D" id="1.10.630.10">
    <property type="entry name" value="Cytochrome P450"/>
    <property type="match status" value="1"/>
</dbReference>
<dbReference type="InterPro" id="IPR036396">
    <property type="entry name" value="Cyt_P450_sf"/>
</dbReference>
<evidence type="ECO:0000256" key="3">
    <source>
        <dbReference type="ARBA" id="ARBA00023004"/>
    </source>
</evidence>
<keyword evidence="3" id="KW-0408">Iron</keyword>
<dbReference type="GO" id="GO:0016132">
    <property type="term" value="P:brassinosteroid biosynthetic process"/>
    <property type="evidence" value="ECO:0007669"/>
    <property type="project" value="TreeGrafter"/>
</dbReference>
<reference evidence="4 5" key="1">
    <citation type="submission" date="2018-09" db="EMBL/GenBank/DDBJ databases">
        <title>A high-quality reference genome of wild soybean provides a powerful tool to mine soybean genomes.</title>
        <authorList>
            <person name="Xie M."/>
            <person name="Chung C.Y.L."/>
            <person name="Li M.-W."/>
            <person name="Wong F.-L."/>
            <person name="Chan T.-F."/>
            <person name="Lam H.-M."/>
        </authorList>
    </citation>
    <scope>NUCLEOTIDE SEQUENCE [LARGE SCALE GENOMIC DNA]</scope>
    <source>
        <strain evidence="5">cv. W05</strain>
        <tissue evidence="4">Hypocotyl of etiolated seedlings</tissue>
    </source>
</reference>
<dbReference type="PANTHER" id="PTHR24286">
    <property type="entry name" value="CYTOCHROME P450 26"/>
    <property type="match status" value="1"/>
</dbReference>
<dbReference type="GO" id="GO:0016709">
    <property type="term" value="F:oxidoreductase activity, acting on paired donors, with incorporation or reduction of molecular oxygen, NAD(P)H as one donor, and incorporation of one atom of oxygen"/>
    <property type="evidence" value="ECO:0007669"/>
    <property type="project" value="TreeGrafter"/>
</dbReference>
<comment type="similarity">
    <text evidence="1">Belongs to the cytochrome P450 family.</text>
</comment>
<organism evidence="4 5">
    <name type="scientific">Glycine soja</name>
    <name type="common">Wild soybean</name>
    <dbReference type="NCBI Taxonomy" id="3848"/>
    <lineage>
        <taxon>Eukaryota</taxon>
        <taxon>Viridiplantae</taxon>
        <taxon>Streptophyta</taxon>
        <taxon>Embryophyta</taxon>
        <taxon>Tracheophyta</taxon>
        <taxon>Spermatophyta</taxon>
        <taxon>Magnoliopsida</taxon>
        <taxon>eudicotyledons</taxon>
        <taxon>Gunneridae</taxon>
        <taxon>Pentapetalae</taxon>
        <taxon>rosids</taxon>
        <taxon>fabids</taxon>
        <taxon>Fabales</taxon>
        <taxon>Fabaceae</taxon>
        <taxon>Papilionoideae</taxon>
        <taxon>50 kb inversion clade</taxon>
        <taxon>NPAAA clade</taxon>
        <taxon>indigoferoid/millettioid clade</taxon>
        <taxon>Phaseoleae</taxon>
        <taxon>Glycine</taxon>
        <taxon>Glycine subgen. Soja</taxon>
    </lineage>
</organism>
<comment type="caution">
    <text evidence="4">The sequence shown here is derived from an EMBL/GenBank/DDBJ whole genome shotgun (WGS) entry which is preliminary data.</text>
</comment>
<dbReference type="GO" id="GO:0010268">
    <property type="term" value="P:brassinosteroid homeostasis"/>
    <property type="evidence" value="ECO:0007669"/>
    <property type="project" value="TreeGrafter"/>
</dbReference>
<dbReference type="EMBL" id="QZWG01000002">
    <property type="protein sequence ID" value="RZC24332.1"/>
    <property type="molecule type" value="Genomic_DNA"/>
</dbReference>
<dbReference type="GO" id="GO:0005506">
    <property type="term" value="F:iron ion binding"/>
    <property type="evidence" value="ECO:0007669"/>
    <property type="project" value="InterPro"/>
</dbReference>
<gene>
    <name evidence="4" type="ORF">D0Y65_003526</name>
</gene>
<accession>A0A445LMH1</accession>
<keyword evidence="4" id="KW-0560">Oxidoreductase</keyword>
<protein>
    <submittedName>
        <fullName evidence="4">3-epi-6-deoxocathasterone 23-monooxygenase</fullName>
    </submittedName>
</protein>
<name>A0A445LMH1_GLYSO</name>
<dbReference type="GO" id="GO:0020037">
    <property type="term" value="F:heme binding"/>
    <property type="evidence" value="ECO:0007669"/>
    <property type="project" value="InterPro"/>
</dbReference>
<dbReference type="SUPFAM" id="SSF48264">
    <property type="entry name" value="Cytochrome P450"/>
    <property type="match status" value="1"/>
</dbReference>
<dbReference type="Pfam" id="PF00067">
    <property type="entry name" value="p450"/>
    <property type="match status" value="1"/>
</dbReference>
<keyword evidence="4" id="KW-0503">Monooxygenase</keyword>
<keyword evidence="5" id="KW-1185">Reference proteome</keyword>
<evidence type="ECO:0000313" key="4">
    <source>
        <dbReference type="EMBL" id="RZC24332.1"/>
    </source>
</evidence>
<dbReference type="AlphaFoldDB" id="A0A445LMH1"/>
<sequence>MELLKKHFQKFISSLMSLPIKLPITKLYQSLQAKNKIILGKRNNGIYKVPEDVVDVFLSDASEKLTDDLIVDNIIDMMIPGEDLVPLLMTLATKYLLDCAIALQQLTGNLKLKKLQDQHGESLSWIDYLSLPFTQTVISETLRMGNIIIGVMRKALKDVEIKRALNTKRVVCVCKF</sequence>
<evidence type="ECO:0000313" key="5">
    <source>
        <dbReference type="Proteomes" id="UP000289340"/>
    </source>
</evidence>
<dbReference type="GO" id="GO:0016125">
    <property type="term" value="P:sterol metabolic process"/>
    <property type="evidence" value="ECO:0007669"/>
    <property type="project" value="TreeGrafter"/>
</dbReference>
<keyword evidence="2" id="KW-0479">Metal-binding</keyword>
<evidence type="ECO:0000256" key="1">
    <source>
        <dbReference type="ARBA" id="ARBA00010617"/>
    </source>
</evidence>
<evidence type="ECO:0000256" key="2">
    <source>
        <dbReference type="ARBA" id="ARBA00022723"/>
    </source>
</evidence>
<dbReference type="Proteomes" id="UP000289340">
    <property type="component" value="Chromosome 2"/>
</dbReference>